<evidence type="ECO:0000313" key="3">
    <source>
        <dbReference type="EMBL" id="TWD13607.1"/>
    </source>
</evidence>
<dbReference type="Pfam" id="PF11241">
    <property type="entry name" value="DUF3043"/>
    <property type="match status" value="1"/>
</dbReference>
<gene>
    <name evidence="3" type="ORF">FB557_2234</name>
</gene>
<feature type="transmembrane region" description="Helical" evidence="2">
    <location>
        <begin position="99"/>
        <end position="120"/>
    </location>
</feature>
<feature type="region of interest" description="Disordered" evidence="1">
    <location>
        <begin position="1"/>
        <end position="84"/>
    </location>
</feature>
<keyword evidence="2" id="KW-0812">Transmembrane</keyword>
<organism evidence="3 4">
    <name type="scientific">Marihabitans asiaticum</name>
    <dbReference type="NCBI Taxonomy" id="415218"/>
    <lineage>
        <taxon>Bacteria</taxon>
        <taxon>Bacillati</taxon>
        <taxon>Actinomycetota</taxon>
        <taxon>Actinomycetes</taxon>
        <taxon>Micrococcales</taxon>
        <taxon>Intrasporangiaceae</taxon>
        <taxon>Marihabitans</taxon>
    </lineage>
</organism>
<accession>A0A560W7M1</accession>
<feature type="compositionally biased region" description="Basic and acidic residues" evidence="1">
    <location>
        <begin position="1"/>
        <end position="66"/>
    </location>
</feature>
<dbReference type="EMBL" id="VIUW01000004">
    <property type="protein sequence ID" value="TWD13607.1"/>
    <property type="molecule type" value="Genomic_DNA"/>
</dbReference>
<proteinExistence type="predicted"/>
<keyword evidence="2" id="KW-1133">Transmembrane helix</keyword>
<protein>
    <submittedName>
        <fullName evidence="3">DUF3043 family protein</fullName>
    </submittedName>
</protein>
<comment type="caution">
    <text evidence="3">The sequence shown here is derived from an EMBL/GenBank/DDBJ whole genome shotgun (WGS) entry which is preliminary data.</text>
</comment>
<feature type="transmembrane region" description="Helical" evidence="2">
    <location>
        <begin position="126"/>
        <end position="146"/>
    </location>
</feature>
<dbReference type="InterPro" id="IPR021403">
    <property type="entry name" value="DUF3043"/>
</dbReference>
<feature type="compositionally biased region" description="Basic and acidic residues" evidence="1">
    <location>
        <begin position="75"/>
        <end position="84"/>
    </location>
</feature>
<dbReference type="RefSeq" id="WP_144857698.1">
    <property type="nucleotide sequence ID" value="NZ_BAAAYT010000002.1"/>
</dbReference>
<sequence>MFGRKKQSENERQAATAEERPQREGAKNRPTPKRRDQEAARKRPLVADDRKQARARDKEKRRESNAKMRQAMVSGDDRHLPARDKGPVRRFVRDRVDSTFQLGEILLIVMLAVLVLSLFAPRQATLVFLSVYIIFAIALVQAIATWRKTKRLILEKFGEDTELRGLALYSVLRSFQMRRTRLPRPQVERGAEVT</sequence>
<evidence type="ECO:0000256" key="2">
    <source>
        <dbReference type="SAM" id="Phobius"/>
    </source>
</evidence>
<evidence type="ECO:0000313" key="4">
    <source>
        <dbReference type="Proteomes" id="UP000315628"/>
    </source>
</evidence>
<name>A0A560W7M1_9MICO</name>
<keyword evidence="4" id="KW-1185">Reference proteome</keyword>
<evidence type="ECO:0000256" key="1">
    <source>
        <dbReference type="SAM" id="MobiDB-lite"/>
    </source>
</evidence>
<keyword evidence="2" id="KW-0472">Membrane</keyword>
<dbReference type="OrthoDB" id="5194448at2"/>
<dbReference type="AlphaFoldDB" id="A0A560W7M1"/>
<reference evidence="3 4" key="1">
    <citation type="submission" date="2019-06" db="EMBL/GenBank/DDBJ databases">
        <title>Sequencing the genomes of 1000 actinobacteria strains.</title>
        <authorList>
            <person name="Klenk H.-P."/>
        </authorList>
    </citation>
    <scope>NUCLEOTIDE SEQUENCE [LARGE SCALE GENOMIC DNA]</scope>
    <source>
        <strain evidence="3 4">DSM 18935</strain>
    </source>
</reference>
<dbReference type="Proteomes" id="UP000315628">
    <property type="component" value="Unassembled WGS sequence"/>
</dbReference>